<feature type="domain" description="N-acetyltransferase" evidence="1">
    <location>
        <begin position="16"/>
        <end position="184"/>
    </location>
</feature>
<accession>A0A4R1AZF6</accession>
<dbReference type="OrthoDB" id="8750087at2"/>
<evidence type="ECO:0000259" key="1">
    <source>
        <dbReference type="PROSITE" id="PS51186"/>
    </source>
</evidence>
<dbReference type="EMBL" id="SJTH01000003">
    <property type="protein sequence ID" value="TCJ05815.1"/>
    <property type="molecule type" value="Genomic_DNA"/>
</dbReference>
<dbReference type="InterPro" id="IPR000182">
    <property type="entry name" value="GNAT_dom"/>
</dbReference>
<dbReference type="Gene3D" id="3.40.630.30">
    <property type="match status" value="1"/>
</dbReference>
<evidence type="ECO:0000313" key="2">
    <source>
        <dbReference type="EMBL" id="TCJ05815.1"/>
    </source>
</evidence>
<keyword evidence="3" id="KW-1185">Reference proteome</keyword>
<dbReference type="Proteomes" id="UP000293846">
    <property type="component" value="Unassembled WGS sequence"/>
</dbReference>
<reference evidence="2 3" key="1">
    <citation type="submission" date="2019-03" db="EMBL/GenBank/DDBJ databases">
        <authorList>
            <person name="Jensen L."/>
            <person name="Storgaard J."/>
            <person name="Sulaj E."/>
            <person name="Schramm A."/>
            <person name="Marshall I.P.G."/>
        </authorList>
    </citation>
    <scope>NUCLEOTIDE SEQUENCE [LARGE SCALE GENOMIC DNA]</scope>
    <source>
        <strain evidence="2 3">2017H2G3</strain>
    </source>
</reference>
<name>A0A4R1AZF6_9BACI</name>
<keyword evidence="2" id="KW-0808">Transferase</keyword>
<dbReference type="InterPro" id="IPR016181">
    <property type="entry name" value="Acyl_CoA_acyltransferase"/>
</dbReference>
<dbReference type="STRING" id="1742358.GCA_001439605_03312"/>
<comment type="caution">
    <text evidence="2">The sequence shown here is derived from an EMBL/GenBank/DDBJ whole genome shotgun (WGS) entry which is preliminary data.</text>
</comment>
<dbReference type="PROSITE" id="PS51186">
    <property type="entry name" value="GNAT"/>
    <property type="match status" value="1"/>
</dbReference>
<dbReference type="GO" id="GO:0016747">
    <property type="term" value="F:acyltransferase activity, transferring groups other than amino-acyl groups"/>
    <property type="evidence" value="ECO:0007669"/>
    <property type="project" value="InterPro"/>
</dbReference>
<evidence type="ECO:0000313" key="3">
    <source>
        <dbReference type="Proteomes" id="UP000293846"/>
    </source>
</evidence>
<dbReference type="SUPFAM" id="SSF55729">
    <property type="entry name" value="Acyl-CoA N-acyltransferases (Nat)"/>
    <property type="match status" value="1"/>
</dbReference>
<sequence>MSHVYEGILKNQQISFTVRKLTLEDLPEILNVQNHVIHQLENKERLQPLSAEEFQFILEGNGRMIGAFAEKKLIAFRALLVPPIDEEHLGWDIGLSESELPKVIYQEISNVLPAFRGNQLQKILASLIMQELAKKNHSYRYVCCTVAPFNIPSLKDKFSQGMRIAALKEKYGGSLRYIFVKDLEEIGEPENKETIFIPMKEFSAQQSKLTEGWQGLQMEERAGEWWVKYALHTRNAWRGR</sequence>
<gene>
    <name evidence="2" type="ORF">E0Y62_03845</name>
</gene>
<dbReference type="AlphaFoldDB" id="A0A4R1AZF6"/>
<dbReference type="RefSeq" id="WP_131236115.1">
    <property type="nucleotide sequence ID" value="NZ_SJTH01000003.1"/>
</dbReference>
<proteinExistence type="predicted"/>
<organism evidence="2 3">
    <name type="scientific">Cytobacillus praedii</name>
    <dbReference type="NCBI Taxonomy" id="1742358"/>
    <lineage>
        <taxon>Bacteria</taxon>
        <taxon>Bacillati</taxon>
        <taxon>Bacillota</taxon>
        <taxon>Bacilli</taxon>
        <taxon>Bacillales</taxon>
        <taxon>Bacillaceae</taxon>
        <taxon>Cytobacillus</taxon>
    </lineage>
</organism>
<protein>
    <submittedName>
        <fullName evidence="2">GNAT family N-acetyltransferase</fullName>
    </submittedName>
</protein>